<feature type="region of interest" description="Disordered" evidence="1">
    <location>
        <begin position="75"/>
        <end position="162"/>
    </location>
</feature>
<gene>
    <name evidence="2" type="ORF">DILT_LOCUS11166</name>
</gene>
<sequence length="192" mass="20834">MNVSGGFRRLTGELEFNLSFEDTQFKGTCYLGKHPKLDLIGLDWIEKFGLLDFLANSNQLATKLMSTILPPAEVNKKEKKEEELGEKAPAASEPRQIPGQSTRSGTCKRRGAPTKFPSSSPTNAADSPDLSTRHPGSKKARTLASTRPSRKRVRAVPSQARCPKVVTSQTNFTMLSFPGAPPPRLDLAAAPG</sequence>
<name>A0A3P7LEJ4_DIBLA</name>
<evidence type="ECO:0000256" key="1">
    <source>
        <dbReference type="SAM" id="MobiDB-lite"/>
    </source>
</evidence>
<feature type="compositionally biased region" description="Polar residues" evidence="1">
    <location>
        <begin position="116"/>
        <end position="125"/>
    </location>
</feature>
<dbReference type="EMBL" id="UYRU01062169">
    <property type="protein sequence ID" value="VDN15335.1"/>
    <property type="molecule type" value="Genomic_DNA"/>
</dbReference>
<reference evidence="2 3" key="1">
    <citation type="submission" date="2018-11" db="EMBL/GenBank/DDBJ databases">
        <authorList>
            <consortium name="Pathogen Informatics"/>
        </authorList>
    </citation>
    <scope>NUCLEOTIDE SEQUENCE [LARGE SCALE GENOMIC DNA]</scope>
</reference>
<keyword evidence="3" id="KW-1185">Reference proteome</keyword>
<accession>A0A3P7LEJ4</accession>
<evidence type="ECO:0000313" key="2">
    <source>
        <dbReference type="EMBL" id="VDN15335.1"/>
    </source>
</evidence>
<feature type="compositionally biased region" description="Basic and acidic residues" evidence="1">
    <location>
        <begin position="75"/>
        <end position="86"/>
    </location>
</feature>
<evidence type="ECO:0000313" key="3">
    <source>
        <dbReference type="Proteomes" id="UP000281553"/>
    </source>
</evidence>
<dbReference type="OrthoDB" id="6284779at2759"/>
<protein>
    <submittedName>
        <fullName evidence="2">Uncharacterized protein</fullName>
    </submittedName>
</protein>
<proteinExistence type="predicted"/>
<dbReference type="AlphaFoldDB" id="A0A3P7LEJ4"/>
<organism evidence="2 3">
    <name type="scientific">Dibothriocephalus latus</name>
    <name type="common">Fish tapeworm</name>
    <name type="synonym">Diphyllobothrium latum</name>
    <dbReference type="NCBI Taxonomy" id="60516"/>
    <lineage>
        <taxon>Eukaryota</taxon>
        <taxon>Metazoa</taxon>
        <taxon>Spiralia</taxon>
        <taxon>Lophotrochozoa</taxon>
        <taxon>Platyhelminthes</taxon>
        <taxon>Cestoda</taxon>
        <taxon>Eucestoda</taxon>
        <taxon>Diphyllobothriidea</taxon>
        <taxon>Diphyllobothriidae</taxon>
        <taxon>Dibothriocephalus</taxon>
    </lineage>
</organism>
<dbReference type="Proteomes" id="UP000281553">
    <property type="component" value="Unassembled WGS sequence"/>
</dbReference>